<proteinExistence type="predicted"/>
<dbReference type="EMBL" id="BKCJ011483348">
    <property type="protein sequence ID" value="GFD37267.1"/>
    <property type="molecule type" value="Genomic_DNA"/>
</dbReference>
<evidence type="ECO:0000313" key="1">
    <source>
        <dbReference type="EMBL" id="GFD37267.1"/>
    </source>
</evidence>
<feature type="non-terminal residue" evidence="1">
    <location>
        <position position="69"/>
    </location>
</feature>
<organism evidence="1">
    <name type="scientific">Tanacetum cinerariifolium</name>
    <name type="common">Dalmatian daisy</name>
    <name type="synonym">Chrysanthemum cinerariifolium</name>
    <dbReference type="NCBI Taxonomy" id="118510"/>
    <lineage>
        <taxon>Eukaryota</taxon>
        <taxon>Viridiplantae</taxon>
        <taxon>Streptophyta</taxon>
        <taxon>Embryophyta</taxon>
        <taxon>Tracheophyta</taxon>
        <taxon>Spermatophyta</taxon>
        <taxon>Magnoliopsida</taxon>
        <taxon>eudicotyledons</taxon>
        <taxon>Gunneridae</taxon>
        <taxon>Pentapetalae</taxon>
        <taxon>asterids</taxon>
        <taxon>campanulids</taxon>
        <taxon>Asterales</taxon>
        <taxon>Asteraceae</taxon>
        <taxon>Asteroideae</taxon>
        <taxon>Anthemideae</taxon>
        <taxon>Anthemidinae</taxon>
        <taxon>Tanacetum</taxon>
    </lineage>
</organism>
<accession>A0A699VPZ3</accession>
<reference evidence="1" key="1">
    <citation type="journal article" date="2019" name="Sci. Rep.">
        <title>Draft genome of Tanacetum cinerariifolium, the natural source of mosquito coil.</title>
        <authorList>
            <person name="Yamashiro T."/>
            <person name="Shiraishi A."/>
            <person name="Satake H."/>
            <person name="Nakayama K."/>
        </authorList>
    </citation>
    <scope>NUCLEOTIDE SEQUENCE</scope>
</reference>
<dbReference type="AlphaFoldDB" id="A0A699VPZ3"/>
<comment type="caution">
    <text evidence="1">The sequence shown here is derived from an EMBL/GenBank/DDBJ whole genome shotgun (WGS) entry which is preliminary data.</text>
</comment>
<gene>
    <name evidence="1" type="ORF">Tci_909236</name>
</gene>
<feature type="non-terminal residue" evidence="1">
    <location>
        <position position="1"/>
    </location>
</feature>
<name>A0A699VPZ3_TANCI</name>
<protein>
    <submittedName>
        <fullName evidence="1">Uncharacterized protein</fullName>
    </submittedName>
</protein>
<sequence>RKQDLTRSLQNASNVRKQVTLLGSADLSAFISAKPTIPADRVITAKASVLAVDGIPADSEFAMMSLPSK</sequence>